<keyword evidence="3" id="KW-1185">Reference proteome</keyword>
<name>A0A1G4I8G9_TRYEQ</name>
<sequence length="269" mass="30718">MFRGSGQASTVLGGASYTRNEVVYEPLPKNDKHRLRRREVERFRRAPLPPLRPRWNASVADEAHPFPQRPLMHTLEYYKTDEQMMCEAGFLDSIVEKPRSTVVAKWHPETTKVASHASTAARSCTPLSNRSFLERVFQQESVEQKVPQWEWVPSTLTGTIPRHTFRGIASKFAGTPVSFPTVHGNEYVNPPRRVQMLNELIREKKRSKRAPSKISALPHVEGFKVPHTFKMSNIDEWWPLDPTIPLRAPKEPELNATVTSREMSASGSR</sequence>
<comment type="caution">
    <text evidence="2">The sequence shown here is derived from an EMBL/GenBank/DDBJ whole genome shotgun (WGS) entry which is preliminary data.</text>
</comment>
<evidence type="ECO:0000313" key="2">
    <source>
        <dbReference type="EMBL" id="SCU68064.1"/>
    </source>
</evidence>
<proteinExistence type="predicted"/>
<dbReference type="EMBL" id="CZPT02000874">
    <property type="protein sequence ID" value="SCU68064.1"/>
    <property type="molecule type" value="Genomic_DNA"/>
</dbReference>
<dbReference type="RefSeq" id="XP_067079297.1">
    <property type="nucleotide sequence ID" value="XM_067223196.1"/>
</dbReference>
<organism evidence="2 3">
    <name type="scientific">Trypanosoma equiperdum</name>
    <dbReference type="NCBI Taxonomy" id="5694"/>
    <lineage>
        <taxon>Eukaryota</taxon>
        <taxon>Discoba</taxon>
        <taxon>Euglenozoa</taxon>
        <taxon>Kinetoplastea</taxon>
        <taxon>Metakinetoplastina</taxon>
        <taxon>Trypanosomatida</taxon>
        <taxon>Trypanosomatidae</taxon>
        <taxon>Trypanosoma</taxon>
    </lineage>
</organism>
<dbReference type="GeneID" id="92382680"/>
<protein>
    <submittedName>
        <fullName evidence="2">Uncharacterized protein</fullName>
    </submittedName>
</protein>
<reference evidence="2" key="1">
    <citation type="submission" date="2016-09" db="EMBL/GenBank/DDBJ databases">
        <authorList>
            <person name="Hebert L."/>
            <person name="Moumen B."/>
        </authorList>
    </citation>
    <scope>NUCLEOTIDE SEQUENCE [LARGE SCALE GENOMIC DNA]</scope>
    <source>
        <strain evidence="2">OVI</strain>
    </source>
</reference>
<dbReference type="VEuPathDB" id="TriTrypDB:TEOVI_000874600"/>
<evidence type="ECO:0000256" key="1">
    <source>
        <dbReference type="SAM" id="MobiDB-lite"/>
    </source>
</evidence>
<dbReference type="Proteomes" id="UP000195570">
    <property type="component" value="Unassembled WGS sequence"/>
</dbReference>
<feature type="region of interest" description="Disordered" evidence="1">
    <location>
        <begin position="249"/>
        <end position="269"/>
    </location>
</feature>
<feature type="compositionally biased region" description="Polar residues" evidence="1">
    <location>
        <begin position="256"/>
        <end position="269"/>
    </location>
</feature>
<dbReference type="AlphaFoldDB" id="A0A1G4I8G9"/>
<gene>
    <name evidence="2" type="ORF">TEOVI_000874600</name>
</gene>
<evidence type="ECO:0000313" key="3">
    <source>
        <dbReference type="Proteomes" id="UP000195570"/>
    </source>
</evidence>
<accession>A0A1G4I8G9</accession>